<keyword evidence="2" id="KW-0012">Acyltransferase</keyword>
<dbReference type="PROSITE" id="PS50987">
    <property type="entry name" value="HTH_ARSR_2"/>
    <property type="match status" value="1"/>
</dbReference>
<dbReference type="InterPro" id="IPR036388">
    <property type="entry name" value="WH-like_DNA-bd_sf"/>
</dbReference>
<dbReference type="InterPro" id="IPR000182">
    <property type="entry name" value="GNAT_dom"/>
</dbReference>
<dbReference type="GO" id="GO:0003700">
    <property type="term" value="F:DNA-binding transcription factor activity"/>
    <property type="evidence" value="ECO:0007669"/>
    <property type="project" value="InterPro"/>
</dbReference>
<dbReference type="InterPro" id="IPR011991">
    <property type="entry name" value="ArsR-like_HTH"/>
</dbReference>
<organism evidence="5 6">
    <name type="scientific">Ktedonosporobacter rubrisoli</name>
    <dbReference type="NCBI Taxonomy" id="2509675"/>
    <lineage>
        <taxon>Bacteria</taxon>
        <taxon>Bacillati</taxon>
        <taxon>Chloroflexota</taxon>
        <taxon>Ktedonobacteria</taxon>
        <taxon>Ktedonobacterales</taxon>
        <taxon>Ktedonosporobacteraceae</taxon>
        <taxon>Ktedonosporobacter</taxon>
    </lineage>
</organism>
<dbReference type="OrthoDB" id="9798006at2"/>
<evidence type="ECO:0000256" key="1">
    <source>
        <dbReference type="ARBA" id="ARBA00022679"/>
    </source>
</evidence>
<keyword evidence="6" id="KW-1185">Reference proteome</keyword>
<reference evidence="5 6" key="1">
    <citation type="submission" date="2019-01" db="EMBL/GenBank/DDBJ databases">
        <title>Ktedonosporobacter rubrisoli SCAWS-G2.</title>
        <authorList>
            <person name="Huang Y."/>
            <person name="Yan B."/>
        </authorList>
    </citation>
    <scope>NUCLEOTIDE SEQUENCE [LARGE SCALE GENOMIC DNA]</scope>
    <source>
        <strain evidence="5 6">SCAWS-G2</strain>
    </source>
</reference>
<dbReference type="Gene3D" id="3.40.630.30">
    <property type="match status" value="1"/>
</dbReference>
<dbReference type="InterPro" id="IPR016181">
    <property type="entry name" value="Acyl_CoA_acyltransferase"/>
</dbReference>
<evidence type="ECO:0000259" key="3">
    <source>
        <dbReference type="PROSITE" id="PS50987"/>
    </source>
</evidence>
<dbReference type="PANTHER" id="PTHR43072">
    <property type="entry name" value="N-ACETYLTRANSFERASE"/>
    <property type="match status" value="1"/>
</dbReference>
<dbReference type="CDD" id="cd04301">
    <property type="entry name" value="NAT_SF"/>
    <property type="match status" value="1"/>
</dbReference>
<dbReference type="Gene3D" id="1.10.10.10">
    <property type="entry name" value="Winged helix-like DNA-binding domain superfamily/Winged helix DNA-binding domain"/>
    <property type="match status" value="1"/>
</dbReference>
<dbReference type="Proteomes" id="UP000290365">
    <property type="component" value="Chromosome"/>
</dbReference>
<dbReference type="NCBIfam" id="NF040503">
    <property type="entry name" value="resist_ArsN1a"/>
    <property type="match status" value="1"/>
</dbReference>
<dbReference type="SMART" id="SM00418">
    <property type="entry name" value="HTH_ARSR"/>
    <property type="match status" value="1"/>
</dbReference>
<dbReference type="Pfam" id="PF01022">
    <property type="entry name" value="HTH_5"/>
    <property type="match status" value="1"/>
</dbReference>
<dbReference type="CDD" id="cd00090">
    <property type="entry name" value="HTH_ARSR"/>
    <property type="match status" value="1"/>
</dbReference>
<accession>A0A4P6JME4</accession>
<gene>
    <name evidence="5" type="ORF">EPA93_07480</name>
</gene>
<feature type="domain" description="HTH arsR-type" evidence="3">
    <location>
        <begin position="7"/>
        <end position="102"/>
    </location>
</feature>
<name>A0A4P6JME4_KTERU</name>
<evidence type="ECO:0000256" key="2">
    <source>
        <dbReference type="ARBA" id="ARBA00023315"/>
    </source>
</evidence>
<dbReference type="AlphaFoldDB" id="A0A4P6JME4"/>
<dbReference type="InterPro" id="IPR001845">
    <property type="entry name" value="HTH_ArsR_DNA-bd_dom"/>
</dbReference>
<dbReference type="PRINTS" id="PR00778">
    <property type="entry name" value="HTHARSR"/>
</dbReference>
<dbReference type="PANTHER" id="PTHR43072:SF23">
    <property type="entry name" value="UPF0039 PROTEIN C11D3.02C"/>
    <property type="match status" value="1"/>
</dbReference>
<proteinExistence type="predicted"/>
<dbReference type="Pfam" id="PF00583">
    <property type="entry name" value="Acetyltransf_1"/>
    <property type="match status" value="1"/>
</dbReference>
<dbReference type="SUPFAM" id="SSF46785">
    <property type="entry name" value="Winged helix' DNA-binding domain"/>
    <property type="match status" value="1"/>
</dbReference>
<evidence type="ECO:0000313" key="6">
    <source>
        <dbReference type="Proteomes" id="UP000290365"/>
    </source>
</evidence>
<dbReference type="RefSeq" id="WP_129886453.1">
    <property type="nucleotide sequence ID" value="NZ_CP035758.1"/>
</dbReference>
<sequence>MKAGELAPTALETRVLRMLRAMANPARFRIVALLAERKDCTSTQLAGELPLAQSSLFDHIALLRDAGIVQVSSEGSNRSYCLDPASIDFLAAYLSGLGQQARSWEGLVKTAQKEQHMKIREATRDDAAAIASIYNQGIEDRAATLETQLRTPEERAEWLAARGPRHPVLVAVDQVGTIVGWGSLNAFNPRQAYDNVVDFSVYVAREQRGRGLGDALLSALETRAQALGYHKMVLVALPTNAPGMRLYERHDFRTVGIYREQGMLDGRWVDVIIMEKILR</sequence>
<dbReference type="PROSITE" id="PS51186">
    <property type="entry name" value="GNAT"/>
    <property type="match status" value="1"/>
</dbReference>
<dbReference type="GO" id="GO:0016747">
    <property type="term" value="F:acyltransferase activity, transferring groups other than amino-acyl groups"/>
    <property type="evidence" value="ECO:0007669"/>
    <property type="project" value="InterPro"/>
</dbReference>
<dbReference type="EMBL" id="CP035758">
    <property type="protein sequence ID" value="QBD75856.1"/>
    <property type="molecule type" value="Genomic_DNA"/>
</dbReference>
<feature type="domain" description="N-acetyltransferase" evidence="4">
    <location>
        <begin position="117"/>
        <end position="279"/>
    </location>
</feature>
<dbReference type="KEGG" id="kbs:EPA93_07480"/>
<dbReference type="InterPro" id="IPR036390">
    <property type="entry name" value="WH_DNA-bd_sf"/>
</dbReference>
<keyword evidence="1 5" id="KW-0808">Transferase</keyword>
<dbReference type="SUPFAM" id="SSF55729">
    <property type="entry name" value="Acyl-CoA N-acyltransferases (Nat)"/>
    <property type="match status" value="1"/>
</dbReference>
<protein>
    <submittedName>
        <fullName evidence="5">GNAT family N-acetyltransferase</fullName>
    </submittedName>
</protein>
<evidence type="ECO:0000259" key="4">
    <source>
        <dbReference type="PROSITE" id="PS51186"/>
    </source>
</evidence>
<evidence type="ECO:0000313" key="5">
    <source>
        <dbReference type="EMBL" id="QBD75856.1"/>
    </source>
</evidence>